<evidence type="ECO:0000313" key="2">
    <source>
        <dbReference type="Proteomes" id="UP000887159"/>
    </source>
</evidence>
<name>A0A8X6SN03_TRICX</name>
<protein>
    <submittedName>
        <fullName evidence="1">Uncharacterized protein</fullName>
    </submittedName>
</protein>
<proteinExistence type="predicted"/>
<dbReference type="AlphaFoldDB" id="A0A8X6SN03"/>
<sequence length="112" mass="12994">MLTYPSPIRVVFRRIRGPYHANYHHRACISLNSPLLTCRVHRFMRFSPYPYTSISLIQLETRLVRPGNAFLVINNPVSVLMRPGEAYSFVSCSQQGTRMGLRLRKPISMTFH</sequence>
<reference evidence="1" key="1">
    <citation type="submission" date="2020-08" db="EMBL/GenBank/DDBJ databases">
        <title>Multicomponent nature underlies the extraordinary mechanical properties of spider dragline silk.</title>
        <authorList>
            <person name="Kono N."/>
            <person name="Nakamura H."/>
            <person name="Mori M."/>
            <person name="Yoshida Y."/>
            <person name="Ohtoshi R."/>
            <person name="Malay A.D."/>
            <person name="Moran D.A.P."/>
            <person name="Tomita M."/>
            <person name="Numata K."/>
            <person name="Arakawa K."/>
        </authorList>
    </citation>
    <scope>NUCLEOTIDE SEQUENCE</scope>
</reference>
<organism evidence="1 2">
    <name type="scientific">Trichonephila clavipes</name>
    <name type="common">Golden silk orbweaver</name>
    <name type="synonym">Nephila clavipes</name>
    <dbReference type="NCBI Taxonomy" id="2585209"/>
    <lineage>
        <taxon>Eukaryota</taxon>
        <taxon>Metazoa</taxon>
        <taxon>Ecdysozoa</taxon>
        <taxon>Arthropoda</taxon>
        <taxon>Chelicerata</taxon>
        <taxon>Arachnida</taxon>
        <taxon>Araneae</taxon>
        <taxon>Araneomorphae</taxon>
        <taxon>Entelegynae</taxon>
        <taxon>Araneoidea</taxon>
        <taxon>Nephilidae</taxon>
        <taxon>Trichonephila</taxon>
    </lineage>
</organism>
<evidence type="ECO:0000313" key="1">
    <source>
        <dbReference type="EMBL" id="GFY11331.1"/>
    </source>
</evidence>
<gene>
    <name evidence="1" type="primary">AVEN_121806_1</name>
    <name evidence="1" type="ORF">TNCV_4473141</name>
</gene>
<dbReference type="Proteomes" id="UP000887159">
    <property type="component" value="Unassembled WGS sequence"/>
</dbReference>
<accession>A0A8X6SN03</accession>
<comment type="caution">
    <text evidence="1">The sequence shown here is derived from an EMBL/GenBank/DDBJ whole genome shotgun (WGS) entry which is preliminary data.</text>
</comment>
<dbReference type="EMBL" id="BMAU01021304">
    <property type="protein sequence ID" value="GFY11331.1"/>
    <property type="molecule type" value="Genomic_DNA"/>
</dbReference>
<keyword evidence="2" id="KW-1185">Reference proteome</keyword>